<protein>
    <recommendedName>
        <fullName evidence="6 7">Small ribosomal subunit protein eS4</fullName>
    </recommendedName>
</protein>
<dbReference type="CDD" id="cd06087">
    <property type="entry name" value="KOW_RPS4"/>
    <property type="match status" value="1"/>
</dbReference>
<keyword evidence="4 7" id="KW-0689">Ribosomal protein</keyword>
<dbReference type="InterPro" id="IPR038237">
    <property type="entry name" value="Ribosomal_eS4_central_sf"/>
</dbReference>
<comment type="caution">
    <text evidence="9">The sequence shown here is derived from an EMBL/GenBank/DDBJ whole genome shotgun (WGS) entry which is preliminary data.</text>
</comment>
<dbReference type="GO" id="GO:0022627">
    <property type="term" value="C:cytosolic small ribosomal subunit"/>
    <property type="evidence" value="ECO:0007669"/>
    <property type="project" value="TreeGrafter"/>
</dbReference>
<gene>
    <name evidence="7" type="primary">rps4e</name>
    <name evidence="9" type="ORF">BTN85_1402</name>
</gene>
<dbReference type="InterPro" id="IPR014722">
    <property type="entry name" value="Rib_uL2_dom2"/>
</dbReference>
<dbReference type="AlphaFoldDB" id="A0A1Q6DX36"/>
<dbReference type="EMBL" id="MSDW01000001">
    <property type="protein sequence ID" value="OKY78898.1"/>
    <property type="molecule type" value="Genomic_DNA"/>
</dbReference>
<dbReference type="SUPFAM" id="SSF55174">
    <property type="entry name" value="Alpha-L RNA-binding motif"/>
    <property type="match status" value="1"/>
</dbReference>
<sequence>MHQKRISAPRSWKVSNKEDFWVSSPNTPHPKERSMPLNVVLRDVIGIVDNTREVKRILSREDLKIDGRVVKDHEFGVGLFDVISIPKSDFYVRVSMDSKNKLSFIEITEEESKYKVCKITDKKHVPGGNIQLNLHDGKNIRLEETELKPKNSVKIKLPSQEIEKSISFEEGKLAFVFAGQHSGELAEIKAYEVMKGSKSNTVILENEKEFSTIEDYIIIVGDQEPEVTVSD</sequence>
<dbReference type="GO" id="GO:0019843">
    <property type="term" value="F:rRNA binding"/>
    <property type="evidence" value="ECO:0007669"/>
    <property type="project" value="UniProtKB-KW"/>
</dbReference>
<dbReference type="InterPro" id="IPR036986">
    <property type="entry name" value="S4_RNA-bd_sf"/>
</dbReference>
<dbReference type="NCBIfam" id="NF003312">
    <property type="entry name" value="PRK04313.1"/>
    <property type="match status" value="1"/>
</dbReference>
<keyword evidence="2" id="KW-0699">rRNA-binding</keyword>
<dbReference type="Gene3D" id="2.30.30.30">
    <property type="match status" value="1"/>
</dbReference>
<keyword evidence="5 7" id="KW-0687">Ribonucleoprotein</keyword>
<dbReference type="STRING" id="1903181.BTN85_1402"/>
<evidence type="ECO:0000256" key="6">
    <source>
        <dbReference type="ARBA" id="ARBA00035272"/>
    </source>
</evidence>
<dbReference type="InterPro" id="IPR000876">
    <property type="entry name" value="Ribosomal_eS4"/>
</dbReference>
<name>A0A1Q6DX36_METT1</name>
<dbReference type="PANTHER" id="PTHR11581:SF0">
    <property type="entry name" value="SMALL RIBOSOMAL SUBUNIT PROTEIN ES4"/>
    <property type="match status" value="1"/>
</dbReference>
<dbReference type="FunCoup" id="A0A1Q6DX36">
    <property type="interactions" value="133"/>
</dbReference>
<dbReference type="InterPro" id="IPR013845">
    <property type="entry name" value="Ribosomal_eS4_central_region"/>
</dbReference>
<feature type="domain" description="Small ribosomal subunit protein eS4 central region" evidence="8">
    <location>
        <begin position="91"/>
        <end position="162"/>
    </location>
</feature>
<organism evidence="9 10">
    <name type="scientific">Methanohalarchaeum thermophilum</name>
    <dbReference type="NCBI Taxonomy" id="1903181"/>
    <lineage>
        <taxon>Archaea</taxon>
        <taxon>Methanobacteriati</taxon>
        <taxon>Methanobacteriota</taxon>
        <taxon>Methanonatronarchaeia</taxon>
        <taxon>Methanonatronarchaeales</taxon>
        <taxon>Methanonatronarchaeaceae</taxon>
        <taxon>Candidatus Methanohalarchaeum</taxon>
    </lineage>
</organism>
<evidence type="ECO:0000256" key="4">
    <source>
        <dbReference type="ARBA" id="ARBA00022980"/>
    </source>
</evidence>
<dbReference type="Pfam" id="PF00900">
    <property type="entry name" value="Ribosomal_S4e"/>
    <property type="match status" value="1"/>
</dbReference>
<dbReference type="PROSITE" id="PS50889">
    <property type="entry name" value="S4"/>
    <property type="match status" value="1"/>
</dbReference>
<evidence type="ECO:0000256" key="5">
    <source>
        <dbReference type="ARBA" id="ARBA00023274"/>
    </source>
</evidence>
<dbReference type="HAMAP" id="MF_00485">
    <property type="entry name" value="Ribosomal_eS4"/>
    <property type="match status" value="1"/>
</dbReference>
<reference evidence="9" key="1">
    <citation type="submission" date="2016-12" db="EMBL/GenBank/DDBJ databases">
        <title>Discovery of methanogenic haloarchaea.</title>
        <authorList>
            <person name="Sorokin D.Y."/>
            <person name="Makarova K.S."/>
            <person name="Abbas B."/>
            <person name="Ferrer M."/>
            <person name="Golyshin P.N."/>
        </authorList>
    </citation>
    <scope>NUCLEOTIDE SEQUENCE [LARGE SCALE GENOMIC DNA]</scope>
    <source>
        <strain evidence="9">HMET1</strain>
    </source>
</reference>
<accession>A0A1Q6DX36</accession>
<evidence type="ECO:0000313" key="10">
    <source>
        <dbReference type="Proteomes" id="UP000185744"/>
    </source>
</evidence>
<dbReference type="Gene3D" id="3.10.290.10">
    <property type="entry name" value="RNA-binding S4 domain"/>
    <property type="match status" value="1"/>
</dbReference>
<dbReference type="InParanoid" id="A0A1Q6DX36"/>
<dbReference type="Proteomes" id="UP000185744">
    <property type="component" value="Unassembled WGS sequence"/>
</dbReference>
<proteinExistence type="inferred from homology"/>
<keyword evidence="10" id="KW-1185">Reference proteome</keyword>
<evidence type="ECO:0000256" key="3">
    <source>
        <dbReference type="ARBA" id="ARBA00022884"/>
    </source>
</evidence>
<evidence type="ECO:0000256" key="2">
    <source>
        <dbReference type="ARBA" id="ARBA00022730"/>
    </source>
</evidence>
<evidence type="ECO:0000256" key="1">
    <source>
        <dbReference type="ARBA" id="ARBA00007500"/>
    </source>
</evidence>
<dbReference type="InterPro" id="IPR041982">
    <property type="entry name" value="Ribosomal_eS4_KOW"/>
</dbReference>
<dbReference type="Gene3D" id="2.40.50.740">
    <property type="match status" value="1"/>
</dbReference>
<keyword evidence="3 7" id="KW-0694">RNA-binding</keyword>
<evidence type="ECO:0000259" key="8">
    <source>
        <dbReference type="Pfam" id="PF00900"/>
    </source>
</evidence>
<evidence type="ECO:0000256" key="7">
    <source>
        <dbReference type="HAMAP-Rule" id="MF_00485"/>
    </source>
</evidence>
<dbReference type="PANTHER" id="PTHR11581">
    <property type="entry name" value="30S/40S RIBOSOMAL PROTEIN S4"/>
    <property type="match status" value="1"/>
</dbReference>
<dbReference type="GO" id="GO:0003735">
    <property type="term" value="F:structural constituent of ribosome"/>
    <property type="evidence" value="ECO:0007669"/>
    <property type="project" value="InterPro"/>
</dbReference>
<dbReference type="GO" id="GO:0006412">
    <property type="term" value="P:translation"/>
    <property type="evidence" value="ECO:0007669"/>
    <property type="project" value="UniProtKB-UniRule"/>
</dbReference>
<evidence type="ECO:0000313" key="9">
    <source>
        <dbReference type="EMBL" id="OKY78898.1"/>
    </source>
</evidence>
<comment type="similarity">
    <text evidence="1 7">Belongs to the eukaryotic ribosomal protein eS4 family.</text>
</comment>
<dbReference type="PIRSF" id="PIRSF002116">
    <property type="entry name" value="Ribosomal_S4"/>
    <property type="match status" value="1"/>
</dbReference>